<dbReference type="Proteomes" id="UP000067625">
    <property type="component" value="Chromosome"/>
</dbReference>
<dbReference type="STRING" id="1441095.AM592_15310"/>
<reference evidence="3" key="1">
    <citation type="submission" date="2015-08" db="EMBL/GenBank/DDBJ databases">
        <title>Genome sequencing project for genomic taxonomy and phylogenomics of Bacillus-like bacteria.</title>
        <authorList>
            <person name="Liu B."/>
            <person name="Wang J."/>
            <person name="Zhu Y."/>
            <person name="Liu G."/>
            <person name="Chen Q."/>
            <person name="Chen Z."/>
            <person name="Lan J."/>
            <person name="Che J."/>
            <person name="Ge C."/>
            <person name="Shi H."/>
            <person name="Pan Z."/>
            <person name="Liu X."/>
        </authorList>
    </citation>
    <scope>NUCLEOTIDE SEQUENCE [LARGE SCALE GENOMIC DNA]</scope>
    <source>
        <strain evidence="3">FJAT-4402</strain>
    </source>
</reference>
<evidence type="ECO:0000313" key="2">
    <source>
        <dbReference type="EMBL" id="ALC82799.1"/>
    </source>
</evidence>
<dbReference type="EMBL" id="CP012600">
    <property type="protein sequence ID" value="ALC82799.1"/>
    <property type="molecule type" value="Genomic_DNA"/>
</dbReference>
<organism evidence="2 3">
    <name type="scientific">Bacillus gobiensis</name>
    <dbReference type="NCBI Taxonomy" id="1441095"/>
    <lineage>
        <taxon>Bacteria</taxon>
        <taxon>Bacillati</taxon>
        <taxon>Bacillota</taxon>
        <taxon>Bacilli</taxon>
        <taxon>Bacillales</taxon>
        <taxon>Bacillaceae</taxon>
        <taxon>Bacillus</taxon>
    </lineage>
</organism>
<keyword evidence="1" id="KW-0812">Transmembrane</keyword>
<sequence length="184" mass="20580">MVKAAGAFLFGFILHIGALLSTVIAFCFTIPLMIGFSFLLELVHADDTDFLFVLSPNLAMMLLVYSIVWLIAIRCIKFAHASAIFFSGGALLLNLFMLYLYFSSGESFKELATDWNNEGCGPFPAALVFLCFCYSTVLLPAYIYCVRRWVLNSGDQWKKRLLQVFAAMVVLLFALVMATFGFVQ</sequence>
<reference evidence="2 3" key="2">
    <citation type="journal article" date="2016" name="Int. J. Syst. Evol. Microbiol.">
        <title>Bacillus gobiensis sp. nov., isolated from a soil sample.</title>
        <authorList>
            <person name="Liu B."/>
            <person name="Liu G.H."/>
            <person name="Cetin S."/>
            <person name="Schumann P."/>
            <person name="Pan Z.Z."/>
            <person name="Chen Q.Q."/>
        </authorList>
    </citation>
    <scope>NUCLEOTIDE SEQUENCE [LARGE SCALE GENOMIC DNA]</scope>
    <source>
        <strain evidence="2 3">FJAT-4402</strain>
    </source>
</reference>
<feature type="transmembrane region" description="Helical" evidence="1">
    <location>
        <begin position="83"/>
        <end position="102"/>
    </location>
</feature>
<name>A0A0M4FIP0_9BACI</name>
<keyword evidence="1" id="KW-0472">Membrane</keyword>
<feature type="transmembrane region" description="Helical" evidence="1">
    <location>
        <begin position="122"/>
        <end position="143"/>
    </location>
</feature>
<gene>
    <name evidence="2" type="ORF">AM592_15310</name>
</gene>
<feature type="transmembrane region" description="Helical" evidence="1">
    <location>
        <begin position="50"/>
        <end position="71"/>
    </location>
</feature>
<dbReference type="PATRIC" id="fig|1441095.3.peg.3376"/>
<keyword evidence="1" id="KW-1133">Transmembrane helix</keyword>
<keyword evidence="3" id="KW-1185">Reference proteome</keyword>
<evidence type="ECO:0000256" key="1">
    <source>
        <dbReference type="SAM" id="Phobius"/>
    </source>
</evidence>
<protein>
    <submittedName>
        <fullName evidence="2">Uncharacterized protein</fullName>
    </submittedName>
</protein>
<dbReference type="RefSeq" id="WP_053604611.1">
    <property type="nucleotide sequence ID" value="NZ_CP012600.1"/>
</dbReference>
<accession>A0A0M4FIP0</accession>
<feature type="transmembrane region" description="Helical" evidence="1">
    <location>
        <begin position="7"/>
        <end position="38"/>
    </location>
</feature>
<proteinExistence type="predicted"/>
<evidence type="ECO:0000313" key="3">
    <source>
        <dbReference type="Proteomes" id="UP000067625"/>
    </source>
</evidence>
<feature type="transmembrane region" description="Helical" evidence="1">
    <location>
        <begin position="164"/>
        <end position="183"/>
    </location>
</feature>
<dbReference type="AlphaFoldDB" id="A0A0M4FIP0"/>